<dbReference type="Proteomes" id="UP000541610">
    <property type="component" value="Unassembled WGS sequence"/>
</dbReference>
<dbReference type="SUPFAM" id="SSF90229">
    <property type="entry name" value="CCCH zinc finger"/>
    <property type="match status" value="1"/>
</dbReference>
<name>A0A7J6NLV8_PEROL</name>
<dbReference type="InterPro" id="IPR012337">
    <property type="entry name" value="RNaseH-like_sf"/>
</dbReference>
<evidence type="ECO:0000313" key="9">
    <source>
        <dbReference type="Proteomes" id="UP000541610"/>
    </source>
</evidence>
<feature type="domain" description="C3H1-type" evidence="6">
    <location>
        <begin position="455"/>
        <end position="483"/>
    </location>
</feature>
<organism evidence="8 9">
    <name type="scientific">Perkinsus olseni</name>
    <name type="common">Perkinsus atlanticus</name>
    <dbReference type="NCBI Taxonomy" id="32597"/>
    <lineage>
        <taxon>Eukaryota</taxon>
        <taxon>Sar</taxon>
        <taxon>Alveolata</taxon>
        <taxon>Perkinsozoa</taxon>
        <taxon>Perkinsea</taxon>
        <taxon>Perkinsida</taxon>
        <taxon>Perkinsidae</taxon>
        <taxon>Perkinsus</taxon>
    </lineage>
</organism>
<dbReference type="OrthoDB" id="444601at2759"/>
<sequence length="1674" mass="184078">MTITESSEGLEHGTGTEKGSVTSASLAPEVIAIRDLVISWLTTAPVGISVLELAVEDIKKAVPDVTRETFGEGVDTALSVTDVHEGKVAAITKKLYDFGESEDRRSRTQPRRVLLGDFYSPFCENPLVVKKWGVTCQERLDRIGFEEALGCQVIPILSKKAKPVTTSPMYESLPVGKDGSSTPTSTVGVECPDGNTTGFSSVLVDDGLVSLGLDLPSSVDTVGRKDLSEGRRIALSLEPVIFSGTGDLLPYPVWKRRFDLLCRSNGLLGDPVTIFYALNRCLSPALVLALNPSPPGLGPVSGWVAEIARILRFLSQSCSGVSDDVARLGAEQRFAVTCQKPNESIADYVVRFSNAASDLAAYTGKSVSEEKLRTNFIRGISASWRSHALDILSRGGDFITLTRELSQRERLEKVVLGPRDQTAYSSSAGRGRVNVVYDSSPEGRQPIPGKSPRFLPSKKVCYSWRDHGKCRFGNKCRFRHDNSSKPQFLTAQTVDSVSEVESGPSNSSEEESLNHLVIPEKASPLPFVSFKVPGVGLVSCLLDSGAYWNYVAKSFLLHLGFGHATLDKCGDCVSLPNGVDEKILGTIQLGGLIFRVMDTAGRNGAPYLIIGVKSMHDLGIDLRFGSQVGISKEKTDSSRLFSITMRPSTLCVLSNLPFVVVDDDDCSGYHELSTVWSPNLLEDGFPGVTSAVTGWHQVVGSSGYRWRARELQNGESKDTTTQRYCIEVDSPYDAATLSKIPARKDYGGRMVGRLSPQDKDLYEKEVAKYVDKGWWRMVGPVTTTPYSSSALVVFPVRSRKPGASTPIRPVLDARLRNIHSPASSYEGPCIDAILLNIRLRWHPQSRVLTRDASSAFYRVRMSPSSMVELLADGMVYHSWRLCFGLRAGPCCLWSALTFVLDVSIAELPADMRSRLFGCAFYLYLDDLTLVIDGGVDPESSLAETIISKVVEVAARYGFDFPEIKGYDSVSIHRFKHLGIWCHHNGGNLMKEISLSRVLSLRWALELYSVAACVSSGCDPLLIHGKERLAGDVLKILCGYVGKNKDWDESFEIDTQGPSYKLEVHVDASSIELEHGRCLASLVETPNIAHSAAGVFKTKNQRSSHINRKELAALAKAMVAVHAALSGKRQRPLIPLVKVCCDSQTVVRWTASNGIRSSSKSLERVIVRRLIQSIREIMDDLRSVGVNFKLEKVTSEDNRADSLSRAASDWGFDQLEISDPSDDAALFPASEAIHAVQGGERDKCAQPDLPVGATAREAVRSLQEKSPLWSKVVVYLKTGGKADPKVLHAAQEKRIDSEGLLVALRYPGGSTLQSPREVIVIPCDFDEGKAEALRIIKVFHESTHHNARYLSWEVSRFFLIDGLARLARLVCQGCERCQNAITTRFYAGAMGFTDTTAACVWDVVACDIAGPFKPDKDYGFVAALVLIDMYSHYVIIRGLRDQRTITICSVLGAVIHELGAMRQLRSDGAPNLTSRRFRQFAASAGVEHVVANRYSPFQNGMVEKSISNIKTVLRLFPEVLKAKHYGTSHWYSVMCRAGRRANDRPYLGTTPFALWFGRERRPEEVARLSTKPEDKSVGGVSTERKANQEEFDVARSERQLPRRYAPRSLKVSVGSKVKIFRPNQAPGVGHASGYYKDPVYVVIDQEGVNVTLLEVGKSEGDEIVEHIRNIRPYYA</sequence>
<dbReference type="EMBL" id="JABANP010000289">
    <property type="protein sequence ID" value="KAF4684873.1"/>
    <property type="molecule type" value="Genomic_DNA"/>
</dbReference>
<accession>A0A7J6NLV8</accession>
<dbReference type="PANTHER" id="PTHR37984">
    <property type="entry name" value="PROTEIN CBG26694"/>
    <property type="match status" value="1"/>
</dbReference>
<dbReference type="InterPro" id="IPR000571">
    <property type="entry name" value="Znf_CCCH"/>
</dbReference>
<dbReference type="PANTHER" id="PTHR37984:SF5">
    <property type="entry name" value="PROTEIN NYNRIN-LIKE"/>
    <property type="match status" value="1"/>
</dbReference>
<keyword evidence="2 4" id="KW-0863">Zinc-finger</keyword>
<comment type="caution">
    <text evidence="8">The sequence shown here is derived from an EMBL/GenBank/DDBJ whole genome shotgun (WGS) entry which is preliminary data.</text>
</comment>
<dbReference type="SUPFAM" id="SSF56672">
    <property type="entry name" value="DNA/RNA polymerases"/>
    <property type="match status" value="1"/>
</dbReference>
<dbReference type="InterPro" id="IPR001584">
    <property type="entry name" value="Integrase_cat-core"/>
</dbReference>
<reference evidence="8 9" key="1">
    <citation type="submission" date="2020-04" db="EMBL/GenBank/DDBJ databases">
        <title>Perkinsus olseni comparative genomics.</title>
        <authorList>
            <person name="Bogema D.R."/>
        </authorList>
    </citation>
    <scope>NUCLEOTIDE SEQUENCE [LARGE SCALE GENOMIC DNA]</scope>
    <source>
        <strain evidence="8">00978-12</strain>
    </source>
</reference>
<dbReference type="PROSITE" id="PS50103">
    <property type="entry name" value="ZF_C3H1"/>
    <property type="match status" value="1"/>
</dbReference>
<dbReference type="Pfam" id="PF00665">
    <property type="entry name" value="rve"/>
    <property type="match status" value="1"/>
</dbReference>
<proteinExistence type="predicted"/>
<evidence type="ECO:0000256" key="2">
    <source>
        <dbReference type="ARBA" id="ARBA00022771"/>
    </source>
</evidence>
<dbReference type="InterPro" id="IPR043502">
    <property type="entry name" value="DNA/RNA_pol_sf"/>
</dbReference>
<evidence type="ECO:0000256" key="1">
    <source>
        <dbReference type="ARBA" id="ARBA00022723"/>
    </source>
</evidence>
<evidence type="ECO:0000256" key="3">
    <source>
        <dbReference type="ARBA" id="ARBA00022833"/>
    </source>
</evidence>
<dbReference type="InterPro" id="IPR036397">
    <property type="entry name" value="RNaseH_sf"/>
</dbReference>
<gene>
    <name evidence="8" type="ORF">FOZ60_007181</name>
</gene>
<feature type="zinc finger region" description="C3H1-type" evidence="4">
    <location>
        <begin position="455"/>
        <end position="483"/>
    </location>
</feature>
<protein>
    <submittedName>
        <fullName evidence="8">Uncharacterized protein</fullName>
    </submittedName>
</protein>
<dbReference type="InterPro" id="IPR050951">
    <property type="entry name" value="Retrovirus_Pol_polyprotein"/>
</dbReference>
<evidence type="ECO:0000256" key="4">
    <source>
        <dbReference type="PROSITE-ProRule" id="PRU00723"/>
    </source>
</evidence>
<dbReference type="GO" id="GO:0003676">
    <property type="term" value="F:nucleic acid binding"/>
    <property type="evidence" value="ECO:0007669"/>
    <property type="project" value="InterPro"/>
</dbReference>
<dbReference type="GO" id="GO:0008270">
    <property type="term" value="F:zinc ion binding"/>
    <property type="evidence" value="ECO:0007669"/>
    <property type="project" value="UniProtKB-KW"/>
</dbReference>
<dbReference type="Gene3D" id="3.30.420.10">
    <property type="entry name" value="Ribonuclease H-like superfamily/Ribonuclease H"/>
    <property type="match status" value="2"/>
</dbReference>
<evidence type="ECO:0000259" key="7">
    <source>
        <dbReference type="PROSITE" id="PS50994"/>
    </source>
</evidence>
<evidence type="ECO:0000256" key="5">
    <source>
        <dbReference type="SAM" id="MobiDB-lite"/>
    </source>
</evidence>
<keyword evidence="3 4" id="KW-0862">Zinc</keyword>
<dbReference type="PROSITE" id="PS50994">
    <property type="entry name" value="INTEGRASE"/>
    <property type="match status" value="1"/>
</dbReference>
<dbReference type="SUPFAM" id="SSF53098">
    <property type="entry name" value="Ribonuclease H-like"/>
    <property type="match status" value="1"/>
</dbReference>
<dbReference type="InterPro" id="IPR036855">
    <property type="entry name" value="Znf_CCCH_sf"/>
</dbReference>
<evidence type="ECO:0000313" key="8">
    <source>
        <dbReference type="EMBL" id="KAF4684873.1"/>
    </source>
</evidence>
<feature type="region of interest" description="Disordered" evidence="5">
    <location>
        <begin position="1"/>
        <end position="21"/>
    </location>
</feature>
<keyword evidence="1 4" id="KW-0479">Metal-binding</keyword>
<dbReference type="GO" id="GO:0015074">
    <property type="term" value="P:DNA integration"/>
    <property type="evidence" value="ECO:0007669"/>
    <property type="project" value="InterPro"/>
</dbReference>
<evidence type="ECO:0000259" key="6">
    <source>
        <dbReference type="PROSITE" id="PS50103"/>
    </source>
</evidence>
<feature type="region of interest" description="Disordered" evidence="5">
    <location>
        <begin position="1565"/>
        <end position="1588"/>
    </location>
</feature>
<feature type="domain" description="Integrase catalytic" evidence="7">
    <location>
        <begin position="1393"/>
        <end position="1558"/>
    </location>
</feature>